<evidence type="ECO:0000256" key="1">
    <source>
        <dbReference type="SAM" id="Phobius"/>
    </source>
</evidence>
<gene>
    <name evidence="2" type="ORF">KSF_107350</name>
</gene>
<feature type="transmembrane region" description="Helical" evidence="1">
    <location>
        <begin position="67"/>
        <end position="86"/>
    </location>
</feature>
<dbReference type="EMBL" id="BNJK01000003">
    <property type="protein sequence ID" value="GHP00688.1"/>
    <property type="molecule type" value="Genomic_DNA"/>
</dbReference>
<keyword evidence="1" id="KW-0472">Membrane</keyword>
<dbReference type="AlphaFoldDB" id="A0A8J3N6T0"/>
<protein>
    <submittedName>
        <fullName evidence="2">Uncharacterized protein</fullName>
    </submittedName>
</protein>
<accession>A0A8J3N6T0</accession>
<sequence>MEKRYMLAMTATTCMLLWGWAIVAFHKWDAQWWGIGIGVYAMVGMLMSMGIAALLGLLDSEERTPNLVLCGVVLFVLLSLAEGVFISEPALGQPTATNHSVTTSHDEENNTHSSFFYYSWWHEATSSDSSSSAHSSSSKGAGYVTLFLLLLALLLLSAIIPHFWVVAACIGVMLLWCFTIKEYKRASDSCF</sequence>
<evidence type="ECO:0000313" key="2">
    <source>
        <dbReference type="EMBL" id="GHP00688.1"/>
    </source>
</evidence>
<dbReference type="Proteomes" id="UP000597444">
    <property type="component" value="Unassembled WGS sequence"/>
</dbReference>
<name>A0A8J3N6T0_9CHLR</name>
<keyword evidence="1" id="KW-0812">Transmembrane</keyword>
<keyword evidence="1" id="KW-1133">Transmembrane helix</keyword>
<dbReference type="RefSeq" id="WP_220211276.1">
    <property type="nucleotide sequence ID" value="NZ_BNJK01000003.1"/>
</dbReference>
<keyword evidence="3" id="KW-1185">Reference proteome</keyword>
<feature type="transmembrane region" description="Helical" evidence="1">
    <location>
        <begin position="7"/>
        <end position="26"/>
    </location>
</feature>
<proteinExistence type="predicted"/>
<reference evidence="2" key="1">
    <citation type="submission" date="2020-10" db="EMBL/GenBank/DDBJ databases">
        <title>Taxonomic study of unclassified bacteria belonging to the class Ktedonobacteria.</title>
        <authorList>
            <person name="Yabe S."/>
            <person name="Wang C.M."/>
            <person name="Zheng Y."/>
            <person name="Sakai Y."/>
            <person name="Cavaletti L."/>
            <person name="Monciardini P."/>
            <person name="Donadio S."/>
        </authorList>
    </citation>
    <scope>NUCLEOTIDE SEQUENCE</scope>
    <source>
        <strain evidence="2">ID150040</strain>
    </source>
</reference>
<comment type="caution">
    <text evidence="2">The sequence shown here is derived from an EMBL/GenBank/DDBJ whole genome shotgun (WGS) entry which is preliminary data.</text>
</comment>
<evidence type="ECO:0000313" key="3">
    <source>
        <dbReference type="Proteomes" id="UP000597444"/>
    </source>
</evidence>
<feature type="transmembrane region" description="Helical" evidence="1">
    <location>
        <begin position="32"/>
        <end position="55"/>
    </location>
</feature>
<organism evidence="2 3">
    <name type="scientific">Reticulibacter mediterranei</name>
    <dbReference type="NCBI Taxonomy" id="2778369"/>
    <lineage>
        <taxon>Bacteria</taxon>
        <taxon>Bacillati</taxon>
        <taxon>Chloroflexota</taxon>
        <taxon>Ktedonobacteria</taxon>
        <taxon>Ktedonobacterales</taxon>
        <taxon>Reticulibacteraceae</taxon>
        <taxon>Reticulibacter</taxon>
    </lineage>
</organism>
<feature type="transmembrane region" description="Helical" evidence="1">
    <location>
        <begin position="143"/>
        <end position="176"/>
    </location>
</feature>